<reference evidence="1" key="3">
    <citation type="journal article" date="2008" name="Mol. Cells">
        <title>Genetic organization of the hrp genes cluster in Erwinia pyrifoliae and characterization of HR active domains in HrpNEp protein by mutational analysis.</title>
        <authorList>
            <person name="Shrestha R."/>
            <person name="Park D.H."/>
            <person name="Cho J.M."/>
            <person name="Cho S."/>
            <person name="Wilson C."/>
            <person name="Hwang I."/>
            <person name="Hur J.H."/>
            <person name="Lim C.K."/>
        </authorList>
    </citation>
    <scope>NUCLEOTIDE SEQUENCE</scope>
    <source>
        <strain evidence="1">WT3</strain>
    </source>
</reference>
<accession>D0UJ10</accession>
<dbReference type="EMBL" id="DQ180962">
    <property type="protein sequence ID" value="ACY01319.1"/>
    <property type="molecule type" value="Genomic_DNA"/>
</dbReference>
<reference evidence="1" key="1">
    <citation type="journal article" date="2005" name="J. Gen. Plant Pathol.">
        <title>Identification of dspEF, hrpW, and hrpN loci and characterization of the hrpNEp gene in Erwinia pyrifoliae.</title>
        <authorList>
            <person name="Shrestha R."/>
            <person name="Tsuchiya K."/>
            <person name="Baek S.J."/>
            <person name="Bae H.N."/>
            <person name="Hwang I."/>
            <person name="Hur J.H."/>
            <person name="Lim C.K."/>
        </authorList>
    </citation>
    <scope>NUCLEOTIDE SEQUENCE</scope>
    <source>
        <strain evidence="1">WT3</strain>
    </source>
</reference>
<protein>
    <submittedName>
        <fullName evidence="1">Uncharacterized protein</fullName>
    </submittedName>
</protein>
<reference evidence="1" key="4">
    <citation type="submission" date="2009-11" db="EMBL/GenBank/DDBJ databases">
        <authorList>
            <person name="Thapa S.P."/>
            <person name="Park D.H."/>
            <person name="Cho S.Y."/>
            <person name="Hur J.H."/>
            <person name="Lim C.K."/>
        </authorList>
    </citation>
    <scope>NUCLEOTIDE SEQUENCE</scope>
    <source>
        <strain evidence="1">WT3</strain>
    </source>
</reference>
<organism evidence="1">
    <name type="scientific">Erwinia pyrifoliae</name>
    <dbReference type="NCBI Taxonomy" id="79967"/>
    <lineage>
        <taxon>Bacteria</taxon>
        <taxon>Pseudomonadati</taxon>
        <taxon>Pseudomonadota</taxon>
        <taxon>Gammaproteobacteria</taxon>
        <taxon>Enterobacterales</taxon>
        <taxon>Erwiniaceae</taxon>
        <taxon>Erwinia</taxon>
    </lineage>
</organism>
<name>D0UJ10_ERWPY</name>
<sequence>MARSRHGDERSPALRLECRHRQQPDARAAQYADSWLPGHCPVAVCRLGDGAGLSWAGQQSRDVPPVQRAADTSGGAYPPDLVSLLPLKGHRYEIRYAIPCGAATCQASAAAGAALGRAGHGRSALC</sequence>
<proteinExistence type="predicted"/>
<dbReference type="AlphaFoldDB" id="D0UJ10"/>
<reference evidence="1" key="2">
    <citation type="submission" date="2005-09" db="EMBL/GenBank/DDBJ databases">
        <title>Insights into the pathogenicity island of Erwinia pyrifoliae WT3 and Japanese Erwinia Ejp617, and its relatedness with PAI of Erwinia amylovora.</title>
        <authorList>
            <person name="Thapa S.P."/>
            <person name="Cho S."/>
            <person name="Hur J.H."/>
            <person name="Lim C.K."/>
        </authorList>
    </citation>
    <scope>NUCLEOTIDE SEQUENCE</scope>
    <source>
        <strain evidence="1">WT3</strain>
    </source>
</reference>
<evidence type="ECO:0000313" key="1">
    <source>
        <dbReference type="EMBL" id="ACY01319.1"/>
    </source>
</evidence>